<dbReference type="EMBL" id="LARY01000001">
    <property type="protein sequence ID" value="RDX02904.1"/>
    <property type="molecule type" value="Genomic_DNA"/>
</dbReference>
<keyword evidence="2" id="KW-0472">Membrane</keyword>
<protein>
    <submittedName>
        <fullName evidence="3">Uncharacterized protein</fullName>
    </submittedName>
</protein>
<sequence length="92" mass="10456">MKKSSLLILAVILLLCLVGLFTGKWTILFWLVLSASIFTALFYFINRVAEQKETDSAYKRAVKQSKELRESKTKPAKKKKKSSFKVIDGGKK</sequence>
<keyword evidence="4" id="KW-1185">Reference proteome</keyword>
<dbReference type="Proteomes" id="UP000257055">
    <property type="component" value="Unassembled WGS sequence"/>
</dbReference>
<feature type="compositionally biased region" description="Basic residues" evidence="1">
    <location>
        <begin position="74"/>
        <end position="83"/>
    </location>
</feature>
<name>A0A3D8TX50_9LIST</name>
<organism evidence="3 4">
    <name type="scientific">Listeria kieliensis</name>
    <dbReference type="NCBI Taxonomy" id="1621700"/>
    <lineage>
        <taxon>Bacteria</taxon>
        <taxon>Bacillati</taxon>
        <taxon>Bacillota</taxon>
        <taxon>Bacilli</taxon>
        <taxon>Bacillales</taxon>
        <taxon>Listeriaceae</taxon>
        <taxon>Listeria</taxon>
    </lineage>
</organism>
<gene>
    <name evidence="3" type="ORF">UR08_05235</name>
</gene>
<proteinExistence type="predicted"/>
<evidence type="ECO:0000256" key="2">
    <source>
        <dbReference type="SAM" id="Phobius"/>
    </source>
</evidence>
<dbReference type="AlphaFoldDB" id="A0A3D8TX50"/>
<feature type="transmembrane region" description="Helical" evidence="2">
    <location>
        <begin position="27"/>
        <end position="45"/>
    </location>
</feature>
<accession>A0A3D8TX50</accession>
<feature type="transmembrane region" description="Helical" evidence="2">
    <location>
        <begin position="5"/>
        <end position="21"/>
    </location>
</feature>
<reference evidence="4" key="1">
    <citation type="submission" date="2015-04" db="EMBL/GenBank/DDBJ databases">
        <authorList>
            <person name="Schardt J."/>
            <person name="Mueller-Herbst S."/>
            <person name="Scherer S."/>
            <person name="Huptas C."/>
        </authorList>
    </citation>
    <scope>NUCLEOTIDE SEQUENCE [LARGE SCALE GENOMIC DNA]</scope>
    <source>
        <strain evidence="4">Kiel-L1</strain>
    </source>
</reference>
<keyword evidence="2" id="KW-1133">Transmembrane helix</keyword>
<evidence type="ECO:0000313" key="3">
    <source>
        <dbReference type="EMBL" id="RDX02904.1"/>
    </source>
</evidence>
<keyword evidence="2" id="KW-0812">Transmembrane</keyword>
<dbReference type="RefSeq" id="WP_115752594.1">
    <property type="nucleotide sequence ID" value="NZ_LARY01000001.1"/>
</dbReference>
<feature type="region of interest" description="Disordered" evidence="1">
    <location>
        <begin position="66"/>
        <end position="92"/>
    </location>
</feature>
<evidence type="ECO:0000256" key="1">
    <source>
        <dbReference type="SAM" id="MobiDB-lite"/>
    </source>
</evidence>
<evidence type="ECO:0000313" key="4">
    <source>
        <dbReference type="Proteomes" id="UP000257055"/>
    </source>
</evidence>
<comment type="caution">
    <text evidence="3">The sequence shown here is derived from an EMBL/GenBank/DDBJ whole genome shotgun (WGS) entry which is preliminary data.</text>
</comment>